<keyword evidence="10 17" id="KW-0762">Sugar transport</keyword>
<dbReference type="InterPro" id="IPR008731">
    <property type="entry name" value="PTS_EIN"/>
</dbReference>
<evidence type="ECO:0000256" key="1">
    <source>
        <dbReference type="ARBA" id="ARBA00000683"/>
    </source>
</evidence>
<proteinExistence type="inferred from homology"/>
<comment type="cofactor">
    <cofactor evidence="2 17">
        <name>Mg(2+)</name>
        <dbReference type="ChEBI" id="CHEBI:18420"/>
    </cofactor>
</comment>
<evidence type="ECO:0000256" key="17">
    <source>
        <dbReference type="PIRNR" id="PIRNR000732"/>
    </source>
</evidence>
<keyword evidence="22" id="KW-1185">Reference proteome</keyword>
<comment type="caution">
    <text evidence="21">The sequence shown here is derived from an EMBL/GenBank/DDBJ whole genome shotgun (WGS) entry which is preliminary data.</text>
</comment>
<dbReference type="Proteomes" id="UP001290861">
    <property type="component" value="Unassembled WGS sequence"/>
</dbReference>
<protein>
    <recommendedName>
        <fullName evidence="7 17">Phosphoenolpyruvate-protein phosphotransferase</fullName>
        <ecNumber evidence="6 17">2.7.3.9</ecNumber>
    </recommendedName>
    <alternativeName>
        <fullName evidence="16 17">Phosphotransferase system, enzyme I</fullName>
    </alternativeName>
</protein>
<comment type="subcellular location">
    <subcellularLocation>
        <location evidence="4 17">Cytoplasm</location>
    </subcellularLocation>
</comment>
<evidence type="ECO:0000256" key="9">
    <source>
        <dbReference type="ARBA" id="ARBA00022490"/>
    </source>
</evidence>
<dbReference type="Pfam" id="PF02896">
    <property type="entry name" value="PEP-utilizers_C"/>
    <property type="match status" value="1"/>
</dbReference>
<dbReference type="InterPro" id="IPR006318">
    <property type="entry name" value="PTS_EI-like"/>
</dbReference>
<sequence>MSKTQVKNEIALKGIGVSPGIAVYTCRLFSPQTEKAVRRSISADEVPVEIARFEEALIATHEQIKHIQKQVAEVLGDEHASIFDAHILVVDDRTFIEEVIRSIKNELINVEPILQTVSNRYAEMLSKMEDSYLSERAADIRDVTKRILANLAGETIDRMKQVKEPCIVVAHDLAPSDTASIDRNLVKAFVTDLGSSTSHTAIMAKALEVPAVVGLHNITAVVSPGDLVLLDGAKGLVFVNPSEERLEEYRKRAEEQQQIRSELESLRDKAPETLDGYLVPITANIELLEELDGVDARGAKGIGLFRTEFLFLGAEKLPSEDEQAEAYIRAAKSQYPSPVVIRTLDLGADKMPVGFENPDELNPFLGDRAIRLCLARPELFKTQLRAILRASVYDNVRMMYPMVCCVREVRDANTLLRQCMMELSKEGIPFNQDIQIGTMIEVPSAALIADIIAPHVSFFSLGTNDLIQYTMAVDRGNENVAHLYTPTHMAIIRLIDHVVNVSHKYGLWTCVCGQMASTASFVPLLIGLGVDELSVSPSQAPLIKDVIRKLYYSSAVELAQKALNSHSAEHVERLCHDLIRTIAPEILELSE</sequence>
<gene>
    <name evidence="21" type="primary">ptsP</name>
    <name evidence="21" type="ORF">P9H32_15730</name>
</gene>
<comment type="catalytic activity">
    <reaction evidence="1 17">
        <text>L-histidyl-[protein] + phosphoenolpyruvate = N(pros)-phospho-L-histidyl-[protein] + pyruvate</text>
        <dbReference type="Rhea" id="RHEA:23880"/>
        <dbReference type="Rhea" id="RHEA-COMP:9745"/>
        <dbReference type="Rhea" id="RHEA-COMP:9746"/>
        <dbReference type="ChEBI" id="CHEBI:15361"/>
        <dbReference type="ChEBI" id="CHEBI:29979"/>
        <dbReference type="ChEBI" id="CHEBI:58702"/>
        <dbReference type="ChEBI" id="CHEBI:64837"/>
        <dbReference type="EC" id="2.7.3.9"/>
    </reaction>
</comment>
<dbReference type="InterPro" id="IPR008279">
    <property type="entry name" value="PEP-util_enz_mobile_dom"/>
</dbReference>
<keyword evidence="12 17" id="KW-0598">Phosphotransferase system</keyword>
<dbReference type="InterPro" id="IPR036618">
    <property type="entry name" value="PtsI_HPr-bd_sf"/>
</dbReference>
<dbReference type="InterPro" id="IPR050499">
    <property type="entry name" value="PEP-utilizing_PTS_enzyme"/>
</dbReference>
<keyword evidence="14 17" id="KW-0418">Kinase</keyword>
<comment type="similarity">
    <text evidence="5 17">Belongs to the PEP-utilizing enzyme family.</text>
</comment>
<keyword evidence="13 17" id="KW-0479">Metal-binding</keyword>
<evidence type="ECO:0000256" key="3">
    <source>
        <dbReference type="ARBA" id="ARBA00002728"/>
    </source>
</evidence>
<evidence type="ECO:0000256" key="6">
    <source>
        <dbReference type="ARBA" id="ARBA00012232"/>
    </source>
</evidence>
<dbReference type="InterPro" id="IPR000121">
    <property type="entry name" value="PEP_util_C"/>
</dbReference>
<evidence type="ECO:0000256" key="5">
    <source>
        <dbReference type="ARBA" id="ARBA00007837"/>
    </source>
</evidence>
<dbReference type="Gene3D" id="3.50.30.10">
    <property type="entry name" value="Phosphohistidine domain"/>
    <property type="match status" value="1"/>
</dbReference>
<feature type="domain" description="PEP-utilising enzyme C-terminal" evidence="19">
    <location>
        <begin position="262"/>
        <end position="550"/>
    </location>
</feature>
<keyword evidence="8 17" id="KW-0813">Transport</keyword>
<evidence type="ECO:0000313" key="21">
    <source>
        <dbReference type="EMBL" id="MDZ8120081.1"/>
    </source>
</evidence>
<dbReference type="InterPro" id="IPR040442">
    <property type="entry name" value="Pyrv_kinase-like_dom_sf"/>
</dbReference>
<evidence type="ECO:0000256" key="14">
    <source>
        <dbReference type="ARBA" id="ARBA00022777"/>
    </source>
</evidence>
<evidence type="ECO:0000256" key="16">
    <source>
        <dbReference type="ARBA" id="ARBA00033235"/>
    </source>
</evidence>
<name>A0ABU5N0W5_9BACT</name>
<dbReference type="GO" id="GO:0008965">
    <property type="term" value="F:phosphoenolpyruvate-protein phosphotransferase activity"/>
    <property type="evidence" value="ECO:0007669"/>
    <property type="project" value="UniProtKB-EC"/>
</dbReference>
<feature type="domain" description="PEP-utilising enzyme mobile" evidence="18">
    <location>
        <begin position="163"/>
        <end position="235"/>
    </location>
</feature>
<dbReference type="PROSITE" id="PS00742">
    <property type="entry name" value="PEP_ENZYMES_2"/>
    <property type="match status" value="1"/>
</dbReference>
<evidence type="ECO:0000256" key="11">
    <source>
        <dbReference type="ARBA" id="ARBA00022679"/>
    </source>
</evidence>
<evidence type="ECO:0000259" key="20">
    <source>
        <dbReference type="Pfam" id="PF05524"/>
    </source>
</evidence>
<dbReference type="SUPFAM" id="SSF47831">
    <property type="entry name" value="Enzyme I of the PEP:sugar phosphotransferase system HPr-binding (sub)domain"/>
    <property type="match status" value="1"/>
</dbReference>
<dbReference type="InterPro" id="IPR015813">
    <property type="entry name" value="Pyrv/PenolPyrv_kinase-like_dom"/>
</dbReference>
<evidence type="ECO:0000256" key="12">
    <source>
        <dbReference type="ARBA" id="ARBA00022683"/>
    </source>
</evidence>
<dbReference type="NCBIfam" id="TIGR01417">
    <property type="entry name" value="PTS_I_fam"/>
    <property type="match status" value="1"/>
</dbReference>
<dbReference type="PANTHER" id="PTHR46244:SF3">
    <property type="entry name" value="PHOSPHOENOLPYRUVATE-PROTEIN PHOSPHOTRANSFERASE"/>
    <property type="match status" value="1"/>
</dbReference>
<dbReference type="PRINTS" id="PR01736">
    <property type="entry name" value="PHPHTRNFRASE"/>
</dbReference>
<reference evidence="21 22" key="1">
    <citation type="journal article" date="2024" name="Appl. Environ. Microbiol.">
        <title>Pontiella agarivorans sp. nov., a novel marine anaerobic bacterium capable of degrading macroalgal polysaccharides and fixing nitrogen.</title>
        <authorList>
            <person name="Liu N."/>
            <person name="Kivenson V."/>
            <person name="Peng X."/>
            <person name="Cui Z."/>
            <person name="Lankiewicz T.S."/>
            <person name="Gosselin K.M."/>
            <person name="English C.J."/>
            <person name="Blair E.M."/>
            <person name="O'Malley M.A."/>
            <person name="Valentine D.L."/>
        </authorList>
    </citation>
    <scope>NUCLEOTIDE SEQUENCE [LARGE SCALE GENOMIC DNA]</scope>
    <source>
        <strain evidence="21 22">NLcol2</strain>
    </source>
</reference>
<comment type="function">
    <text evidence="3 17">General (non sugar-specific) component of the phosphoenolpyruvate-dependent sugar phosphotransferase system (sugar PTS). This major carbohydrate active-transport system catalyzes the phosphorylation of incoming sugar substrates concomitantly with their translocation across the cell membrane. Enzyme I transfers the phosphoryl group from phosphoenolpyruvate (PEP) to the phosphoryl carrier protein (HPr).</text>
</comment>
<evidence type="ECO:0000259" key="18">
    <source>
        <dbReference type="Pfam" id="PF00391"/>
    </source>
</evidence>
<accession>A0ABU5N0W5</accession>
<dbReference type="Gene3D" id="3.20.20.60">
    <property type="entry name" value="Phosphoenolpyruvate-binding domains"/>
    <property type="match status" value="1"/>
</dbReference>
<dbReference type="SUPFAM" id="SSF52009">
    <property type="entry name" value="Phosphohistidine domain"/>
    <property type="match status" value="1"/>
</dbReference>
<evidence type="ECO:0000313" key="22">
    <source>
        <dbReference type="Proteomes" id="UP001290861"/>
    </source>
</evidence>
<evidence type="ECO:0000259" key="19">
    <source>
        <dbReference type="Pfam" id="PF02896"/>
    </source>
</evidence>
<dbReference type="InterPro" id="IPR024692">
    <property type="entry name" value="PTS_EI"/>
</dbReference>
<dbReference type="EC" id="2.7.3.9" evidence="6 17"/>
<dbReference type="Gene3D" id="1.10.274.10">
    <property type="entry name" value="PtsI, HPr-binding domain"/>
    <property type="match status" value="1"/>
</dbReference>
<dbReference type="PANTHER" id="PTHR46244">
    <property type="entry name" value="PHOSPHOENOLPYRUVATE-PROTEIN PHOSPHOTRANSFERASE"/>
    <property type="match status" value="1"/>
</dbReference>
<feature type="domain" description="Phosphotransferase system enzyme I N-terminal" evidence="20">
    <location>
        <begin position="13"/>
        <end position="136"/>
    </location>
</feature>
<evidence type="ECO:0000256" key="8">
    <source>
        <dbReference type="ARBA" id="ARBA00022448"/>
    </source>
</evidence>
<dbReference type="Pfam" id="PF05524">
    <property type="entry name" value="PEP-utilisers_N"/>
    <property type="match status" value="1"/>
</dbReference>
<dbReference type="Pfam" id="PF00391">
    <property type="entry name" value="PEP-utilizers"/>
    <property type="match status" value="1"/>
</dbReference>
<evidence type="ECO:0000256" key="7">
    <source>
        <dbReference type="ARBA" id="ARBA00016544"/>
    </source>
</evidence>
<keyword evidence="9 17" id="KW-0963">Cytoplasm</keyword>
<dbReference type="PIRSF" id="PIRSF000732">
    <property type="entry name" value="PTS_enzyme_I"/>
    <property type="match status" value="1"/>
</dbReference>
<evidence type="ECO:0000256" key="15">
    <source>
        <dbReference type="ARBA" id="ARBA00022842"/>
    </source>
</evidence>
<evidence type="ECO:0000256" key="13">
    <source>
        <dbReference type="ARBA" id="ARBA00022723"/>
    </source>
</evidence>
<keyword evidence="11 17" id="KW-0808">Transferase</keyword>
<organism evidence="21 22">
    <name type="scientific">Pontiella agarivorans</name>
    <dbReference type="NCBI Taxonomy" id="3038953"/>
    <lineage>
        <taxon>Bacteria</taxon>
        <taxon>Pseudomonadati</taxon>
        <taxon>Kiritimatiellota</taxon>
        <taxon>Kiritimatiellia</taxon>
        <taxon>Kiritimatiellales</taxon>
        <taxon>Pontiellaceae</taxon>
        <taxon>Pontiella</taxon>
    </lineage>
</organism>
<evidence type="ECO:0000256" key="10">
    <source>
        <dbReference type="ARBA" id="ARBA00022597"/>
    </source>
</evidence>
<evidence type="ECO:0000256" key="4">
    <source>
        <dbReference type="ARBA" id="ARBA00004496"/>
    </source>
</evidence>
<dbReference type="RefSeq" id="WP_322609857.1">
    <property type="nucleotide sequence ID" value="NZ_JARVCO010000012.1"/>
</dbReference>
<evidence type="ECO:0000256" key="2">
    <source>
        <dbReference type="ARBA" id="ARBA00001946"/>
    </source>
</evidence>
<dbReference type="InterPro" id="IPR023151">
    <property type="entry name" value="PEP_util_CS"/>
</dbReference>
<dbReference type="SUPFAM" id="SSF51621">
    <property type="entry name" value="Phosphoenolpyruvate/pyruvate domain"/>
    <property type="match status" value="1"/>
</dbReference>
<dbReference type="InterPro" id="IPR036637">
    <property type="entry name" value="Phosphohistidine_dom_sf"/>
</dbReference>
<dbReference type="EMBL" id="JARVCO010000012">
    <property type="protein sequence ID" value="MDZ8120081.1"/>
    <property type="molecule type" value="Genomic_DNA"/>
</dbReference>
<keyword evidence="15 17" id="KW-0460">Magnesium</keyword>